<gene>
    <name evidence="7" type="ORF">BDA99DRAFT_560847</name>
</gene>
<feature type="region of interest" description="Disordered" evidence="5">
    <location>
        <begin position="324"/>
        <end position="357"/>
    </location>
</feature>
<accession>A0AAD5PCK8</accession>
<reference evidence="7" key="2">
    <citation type="submission" date="2023-02" db="EMBL/GenBank/DDBJ databases">
        <authorList>
            <consortium name="DOE Joint Genome Institute"/>
            <person name="Mondo S.J."/>
            <person name="Chang Y."/>
            <person name="Wang Y."/>
            <person name="Ahrendt S."/>
            <person name="Andreopoulos W."/>
            <person name="Barry K."/>
            <person name="Beard J."/>
            <person name="Benny G.L."/>
            <person name="Blankenship S."/>
            <person name="Bonito G."/>
            <person name="Cuomo C."/>
            <person name="Desiro A."/>
            <person name="Gervers K.A."/>
            <person name="Hundley H."/>
            <person name="Kuo A."/>
            <person name="LaButti K."/>
            <person name="Lang B.F."/>
            <person name="Lipzen A."/>
            <person name="O'Donnell K."/>
            <person name="Pangilinan J."/>
            <person name="Reynolds N."/>
            <person name="Sandor L."/>
            <person name="Smith M.W."/>
            <person name="Tsang A."/>
            <person name="Grigoriev I.V."/>
            <person name="Stajich J.E."/>
            <person name="Spatafora J.W."/>
        </authorList>
    </citation>
    <scope>NUCLEOTIDE SEQUENCE</scope>
    <source>
        <strain evidence="7">RSA 2281</strain>
    </source>
</reference>
<organism evidence="7 8">
    <name type="scientific">Phascolomyces articulosus</name>
    <dbReference type="NCBI Taxonomy" id="60185"/>
    <lineage>
        <taxon>Eukaryota</taxon>
        <taxon>Fungi</taxon>
        <taxon>Fungi incertae sedis</taxon>
        <taxon>Mucoromycota</taxon>
        <taxon>Mucoromycotina</taxon>
        <taxon>Mucoromycetes</taxon>
        <taxon>Mucorales</taxon>
        <taxon>Lichtheimiaceae</taxon>
        <taxon>Phascolomyces</taxon>
    </lineage>
</organism>
<evidence type="ECO:0000256" key="2">
    <source>
        <dbReference type="ARBA" id="ARBA00022771"/>
    </source>
</evidence>
<name>A0AAD5PCK8_9FUNG</name>
<feature type="compositionally biased region" description="Acidic residues" evidence="5">
    <location>
        <begin position="387"/>
        <end position="442"/>
    </location>
</feature>
<evidence type="ECO:0000259" key="6">
    <source>
        <dbReference type="PROSITE" id="PS50089"/>
    </source>
</evidence>
<dbReference type="SUPFAM" id="SSF57850">
    <property type="entry name" value="RING/U-box"/>
    <property type="match status" value="1"/>
</dbReference>
<feature type="region of interest" description="Disordered" evidence="5">
    <location>
        <begin position="74"/>
        <end position="129"/>
    </location>
</feature>
<dbReference type="GO" id="GO:0005634">
    <property type="term" value="C:nucleus"/>
    <property type="evidence" value="ECO:0007669"/>
    <property type="project" value="TreeGrafter"/>
</dbReference>
<evidence type="ECO:0000256" key="4">
    <source>
        <dbReference type="PROSITE-ProRule" id="PRU00175"/>
    </source>
</evidence>
<feature type="compositionally biased region" description="Polar residues" evidence="5">
    <location>
        <begin position="74"/>
        <end position="93"/>
    </location>
</feature>
<feature type="region of interest" description="Disordered" evidence="5">
    <location>
        <begin position="461"/>
        <end position="494"/>
    </location>
</feature>
<feature type="compositionally biased region" description="Acidic residues" evidence="5">
    <location>
        <begin position="94"/>
        <end position="124"/>
    </location>
</feature>
<evidence type="ECO:0000256" key="3">
    <source>
        <dbReference type="ARBA" id="ARBA00022833"/>
    </source>
</evidence>
<dbReference type="CDD" id="cd16454">
    <property type="entry name" value="RING-H2_PA-TM-RING"/>
    <property type="match status" value="1"/>
</dbReference>
<dbReference type="GO" id="GO:0006511">
    <property type="term" value="P:ubiquitin-dependent protein catabolic process"/>
    <property type="evidence" value="ECO:0007669"/>
    <property type="project" value="TreeGrafter"/>
</dbReference>
<proteinExistence type="predicted"/>
<protein>
    <recommendedName>
        <fullName evidence="6">RING-type domain-containing protein</fullName>
    </recommendedName>
</protein>
<dbReference type="SMART" id="SM00744">
    <property type="entry name" value="RINGv"/>
    <property type="match status" value="1"/>
</dbReference>
<sequence>MSHGIITAARYYCHRCRSNTSVFRAPIPICGACQSPFVEEILHNSNESERPRSENEDTEQLSERLNNTLTFQQYRQGNVDNRSITSSSSTNEPVTDDGDENYEDIEEDEGDEEEDEEDEEDSDFEFQPWRSYYDENYSEDEEDAFLHPWRRYYRRAAQDLHHHHQSRQAPTPAVDEYDIDQYYDEINDYHSRLADENHHRSHHNHFQSGGLPMIEQLLSMLYDGNAPDIDDPDHPLSSILHDMLHNDDSNSVRVAASPEQVEKLEKRQLRDGDTEVETECIICQEAFGVDTELMKMPCKHEYHSKCIRHWLSVSTTCPMCRSSLPANEQPPPALSSDREERSDGYTSSNGRTFTFQSPAGSTTVGIWVADPSTLPHEFHNLARSYLDNEDDNDDDDNDDDEDNDTLSYDEDSEDIDDDFEDYDDYDEYGDEEEEDEEDEDDLMWNFSHSMLHMCPHGVPRVSATTFRQGTSTTGTTRTEQQQNSRRLNPMDELD</sequence>
<dbReference type="Proteomes" id="UP001209540">
    <property type="component" value="Unassembled WGS sequence"/>
</dbReference>
<dbReference type="SMART" id="SM00184">
    <property type="entry name" value="RING"/>
    <property type="match status" value="1"/>
</dbReference>
<dbReference type="Gene3D" id="3.30.40.10">
    <property type="entry name" value="Zinc/RING finger domain, C3HC4 (zinc finger)"/>
    <property type="match status" value="1"/>
</dbReference>
<reference evidence="7" key="1">
    <citation type="journal article" date="2022" name="IScience">
        <title>Evolution of zygomycete secretomes and the origins of terrestrial fungal ecologies.</title>
        <authorList>
            <person name="Chang Y."/>
            <person name="Wang Y."/>
            <person name="Mondo S."/>
            <person name="Ahrendt S."/>
            <person name="Andreopoulos W."/>
            <person name="Barry K."/>
            <person name="Beard J."/>
            <person name="Benny G.L."/>
            <person name="Blankenship S."/>
            <person name="Bonito G."/>
            <person name="Cuomo C."/>
            <person name="Desiro A."/>
            <person name="Gervers K.A."/>
            <person name="Hundley H."/>
            <person name="Kuo A."/>
            <person name="LaButti K."/>
            <person name="Lang B.F."/>
            <person name="Lipzen A."/>
            <person name="O'Donnell K."/>
            <person name="Pangilinan J."/>
            <person name="Reynolds N."/>
            <person name="Sandor L."/>
            <person name="Smith M.E."/>
            <person name="Tsang A."/>
            <person name="Grigoriev I.V."/>
            <person name="Stajich J.E."/>
            <person name="Spatafora J.W."/>
        </authorList>
    </citation>
    <scope>NUCLEOTIDE SEQUENCE</scope>
    <source>
        <strain evidence="7">RSA 2281</strain>
    </source>
</reference>
<evidence type="ECO:0000313" key="7">
    <source>
        <dbReference type="EMBL" id="KAI9259409.1"/>
    </source>
</evidence>
<dbReference type="InterPro" id="IPR051834">
    <property type="entry name" value="RING_finger_E3_ligase"/>
</dbReference>
<keyword evidence="2 4" id="KW-0863">Zinc-finger</keyword>
<keyword evidence="8" id="KW-1185">Reference proteome</keyword>
<feature type="compositionally biased region" description="Low complexity" evidence="5">
    <location>
        <begin position="464"/>
        <end position="482"/>
    </location>
</feature>
<dbReference type="Pfam" id="PF13639">
    <property type="entry name" value="zf-RING_2"/>
    <property type="match status" value="1"/>
</dbReference>
<evidence type="ECO:0000256" key="1">
    <source>
        <dbReference type="ARBA" id="ARBA00022723"/>
    </source>
</evidence>
<dbReference type="PANTHER" id="PTHR45931:SF3">
    <property type="entry name" value="RING ZINC FINGER-CONTAINING PROTEIN"/>
    <property type="match status" value="1"/>
</dbReference>
<dbReference type="InterPro" id="IPR013083">
    <property type="entry name" value="Znf_RING/FYVE/PHD"/>
</dbReference>
<feature type="domain" description="RING-type" evidence="6">
    <location>
        <begin position="280"/>
        <end position="321"/>
    </location>
</feature>
<evidence type="ECO:0000256" key="5">
    <source>
        <dbReference type="SAM" id="MobiDB-lite"/>
    </source>
</evidence>
<comment type="caution">
    <text evidence="7">The sequence shown here is derived from an EMBL/GenBank/DDBJ whole genome shotgun (WGS) entry which is preliminary data.</text>
</comment>
<dbReference type="GO" id="GO:0008270">
    <property type="term" value="F:zinc ion binding"/>
    <property type="evidence" value="ECO:0007669"/>
    <property type="project" value="UniProtKB-KW"/>
</dbReference>
<dbReference type="InterPro" id="IPR011016">
    <property type="entry name" value="Znf_RING-CH"/>
</dbReference>
<dbReference type="EMBL" id="JAIXMP010000017">
    <property type="protein sequence ID" value="KAI9259409.1"/>
    <property type="molecule type" value="Genomic_DNA"/>
</dbReference>
<feature type="compositionally biased region" description="Polar residues" evidence="5">
    <location>
        <begin position="344"/>
        <end position="357"/>
    </location>
</feature>
<dbReference type="InterPro" id="IPR001841">
    <property type="entry name" value="Znf_RING"/>
</dbReference>
<evidence type="ECO:0000313" key="8">
    <source>
        <dbReference type="Proteomes" id="UP001209540"/>
    </source>
</evidence>
<keyword evidence="1" id="KW-0479">Metal-binding</keyword>
<dbReference type="PROSITE" id="PS50089">
    <property type="entry name" value="ZF_RING_2"/>
    <property type="match status" value="1"/>
</dbReference>
<dbReference type="PANTHER" id="PTHR45931">
    <property type="entry name" value="SI:CH211-59O9.10"/>
    <property type="match status" value="1"/>
</dbReference>
<dbReference type="AlphaFoldDB" id="A0AAD5PCK8"/>
<keyword evidence="3" id="KW-0862">Zinc</keyword>
<dbReference type="GO" id="GO:0061630">
    <property type="term" value="F:ubiquitin protein ligase activity"/>
    <property type="evidence" value="ECO:0007669"/>
    <property type="project" value="TreeGrafter"/>
</dbReference>
<feature type="region of interest" description="Disordered" evidence="5">
    <location>
        <begin position="386"/>
        <end position="444"/>
    </location>
</feature>